<dbReference type="SUPFAM" id="SSF48179">
    <property type="entry name" value="6-phosphogluconate dehydrogenase C-terminal domain-like"/>
    <property type="match status" value="1"/>
</dbReference>
<dbReference type="Gene3D" id="1.10.1040.20">
    <property type="entry name" value="ProC-like, C-terminal domain"/>
    <property type="match status" value="1"/>
</dbReference>
<keyword evidence="6" id="KW-1185">Reference proteome</keyword>
<evidence type="ECO:0000313" key="7">
    <source>
        <dbReference type="Proteomes" id="UP000215043"/>
    </source>
</evidence>
<dbReference type="InterPro" id="IPR018931">
    <property type="entry name" value="DUF2520"/>
</dbReference>
<evidence type="ECO:0000313" key="6">
    <source>
        <dbReference type="Proteomes" id="UP000029737"/>
    </source>
</evidence>
<dbReference type="OrthoDB" id="8650434at2"/>
<protein>
    <submittedName>
        <fullName evidence="4">DUF2520 domain-containing protein</fullName>
    </submittedName>
    <submittedName>
        <fullName evidence="5">Glycerol-3-phosphate dehydrogenase</fullName>
    </submittedName>
</protein>
<feature type="compositionally biased region" description="Basic and acidic residues" evidence="1">
    <location>
        <begin position="1"/>
        <end position="10"/>
    </location>
</feature>
<dbReference type="InterPro" id="IPR008927">
    <property type="entry name" value="6-PGluconate_DH-like_C_sf"/>
</dbReference>
<name>A0A099DB29_9ACTN</name>
<dbReference type="HOGENOM" id="CLU_055635_0_0_11"/>
<dbReference type="InterPro" id="IPR036291">
    <property type="entry name" value="NAD(P)-bd_dom_sf"/>
</dbReference>
<dbReference type="AlphaFoldDB" id="A0A099DB29"/>
<dbReference type="KEGG" id="aey:CDG81_01595"/>
<reference evidence="4 7" key="2">
    <citation type="submission" date="2017-08" db="EMBL/GenBank/DDBJ databases">
        <title>The complete genome sequence of moderately halophilic actinomycete Actinopolyspora erythraea YIM 90600, the producer of novel erythromycin, novel actinopolysporins A-C and tubercidin.</title>
        <authorList>
            <person name="Yin M."/>
            <person name="Tang S."/>
        </authorList>
    </citation>
    <scope>NUCLEOTIDE SEQUENCE [LARGE SCALE GENOMIC DNA]</scope>
    <source>
        <strain evidence="4 7">YIM 90600</strain>
    </source>
</reference>
<dbReference type="PANTHER" id="PTHR40459:SF1">
    <property type="entry name" value="CONSERVED HYPOTHETICAL ALANINE AND LEUCINE RICH PROTEIN"/>
    <property type="match status" value="1"/>
</dbReference>
<evidence type="ECO:0000259" key="2">
    <source>
        <dbReference type="Pfam" id="PF10727"/>
    </source>
</evidence>
<evidence type="ECO:0000313" key="5">
    <source>
        <dbReference type="EMBL" id="KGI83081.1"/>
    </source>
</evidence>
<feature type="region of interest" description="Disordered" evidence="1">
    <location>
        <begin position="1"/>
        <end position="30"/>
    </location>
</feature>
<feature type="domain" description="DUF2520" evidence="3">
    <location>
        <begin position="168"/>
        <end position="294"/>
    </location>
</feature>
<dbReference type="Pfam" id="PF10728">
    <property type="entry name" value="DUF2520"/>
    <property type="match status" value="1"/>
</dbReference>
<dbReference type="SUPFAM" id="SSF51735">
    <property type="entry name" value="NAD(P)-binding Rossmann-fold domains"/>
    <property type="match status" value="1"/>
</dbReference>
<dbReference type="EMBL" id="JPMV01000001">
    <property type="protein sequence ID" value="KGI83081.1"/>
    <property type="molecule type" value="Genomic_DNA"/>
</dbReference>
<dbReference type="EMBL" id="CP022752">
    <property type="protein sequence ID" value="ASU77220.1"/>
    <property type="molecule type" value="Genomic_DNA"/>
</dbReference>
<dbReference type="Gene3D" id="3.40.50.720">
    <property type="entry name" value="NAD(P)-binding Rossmann-like Domain"/>
    <property type="match status" value="1"/>
</dbReference>
<evidence type="ECO:0000256" key="1">
    <source>
        <dbReference type="SAM" id="MobiDB-lite"/>
    </source>
</evidence>
<reference evidence="5 6" key="1">
    <citation type="journal article" date="2014" name="PLoS ONE">
        <title>Identification and Characterization of a New Erythromycin Biosynthetic Gene Cluster in Actinopolyspora erythraea YIM90600, a Novel Erythronolide-Producing Halophilic Actinomycete Isolated from Salt Field.</title>
        <authorList>
            <person name="Chen D."/>
            <person name="Feng J."/>
            <person name="Huang L."/>
            <person name="Zhang Q."/>
            <person name="Wu J."/>
            <person name="Zhu X."/>
            <person name="Duan Y."/>
            <person name="Xu Z."/>
        </authorList>
    </citation>
    <scope>NUCLEOTIDE SEQUENCE [LARGE SCALE GENOMIC DNA]</scope>
    <source>
        <strain evidence="5 6">YIM90600</strain>
    </source>
</reference>
<dbReference type="InterPro" id="IPR019665">
    <property type="entry name" value="OxRdtase/DH_put_Rossmann_dom"/>
</dbReference>
<dbReference type="eggNOG" id="COG5495">
    <property type="taxonomic scope" value="Bacteria"/>
</dbReference>
<gene>
    <name evidence="4" type="ORF">CDG81_01595</name>
    <name evidence="5" type="ORF">IL38_00075</name>
</gene>
<dbReference type="Proteomes" id="UP000029737">
    <property type="component" value="Unassembled WGS sequence"/>
</dbReference>
<dbReference type="Proteomes" id="UP000215043">
    <property type="component" value="Chromosome"/>
</dbReference>
<feature type="domain" description="Putative oxidoreductase/dehydrogenase Rossmann-like" evidence="2">
    <location>
        <begin position="26"/>
        <end position="148"/>
    </location>
</feature>
<evidence type="ECO:0000313" key="4">
    <source>
        <dbReference type="EMBL" id="ASU77220.1"/>
    </source>
</evidence>
<dbReference type="PANTHER" id="PTHR40459">
    <property type="entry name" value="CONSERVED HYPOTHETICAL ALANINE AND LEUCINE RICH PROTEIN"/>
    <property type="match status" value="1"/>
</dbReference>
<dbReference type="InterPro" id="IPR037108">
    <property type="entry name" value="TM1727-like_C_sf"/>
</dbReference>
<dbReference type="Pfam" id="PF10727">
    <property type="entry name" value="Rossmann-like"/>
    <property type="match status" value="1"/>
</dbReference>
<sequence>MVDVSTDRHGVRSGTDADSPRTAAHERSRPRLRVGVISAGRVGSVLGAALRRSGHELGGVAAVSDAALNRVAELLPGAPVRPPDEVAEQADLVLLAVPDDALDGLVRGLVRAGALRSGQIVVHTSGAHGVEVLEPAASVGAMPVALHPAMTFTGRPEDLERLTAATVAVTARQDDEAGFSVGAALAVELGAEPVRIAEESRRLYHAALTHGANHLVTLVNESAQLLRAAGVEAPDRVLAPMLSAALDNSLRYGDRAITGPVSRGDAGTVRGHLEVLGESEPEVLAGYVQLAKRTAARAESSGMLRSDDAVGVNEVLDGGWR</sequence>
<organism evidence="4 7">
    <name type="scientific">Actinopolyspora erythraea</name>
    <dbReference type="NCBI Taxonomy" id="414996"/>
    <lineage>
        <taxon>Bacteria</taxon>
        <taxon>Bacillati</taxon>
        <taxon>Actinomycetota</taxon>
        <taxon>Actinomycetes</taxon>
        <taxon>Actinopolysporales</taxon>
        <taxon>Actinopolysporaceae</taxon>
        <taxon>Actinopolyspora</taxon>
    </lineage>
</organism>
<accession>A0A099DB29</accession>
<evidence type="ECO:0000259" key="3">
    <source>
        <dbReference type="Pfam" id="PF10728"/>
    </source>
</evidence>
<proteinExistence type="predicted"/>